<dbReference type="Gene3D" id="1.10.10.10">
    <property type="entry name" value="Winged helix-like DNA-binding domain superfamily/Winged helix DNA-binding domain"/>
    <property type="match status" value="1"/>
</dbReference>
<dbReference type="Pfam" id="PF00486">
    <property type="entry name" value="Trans_reg_C"/>
    <property type="match status" value="1"/>
</dbReference>
<dbReference type="SUPFAM" id="SSF46894">
    <property type="entry name" value="C-terminal effector domain of the bipartite response regulators"/>
    <property type="match status" value="1"/>
</dbReference>
<feature type="transmembrane region" description="Helical" evidence="3">
    <location>
        <begin position="136"/>
        <end position="156"/>
    </location>
</feature>
<keyword evidence="3" id="KW-1133">Transmembrane helix</keyword>
<feature type="transmembrane region" description="Helical" evidence="3">
    <location>
        <begin position="242"/>
        <end position="262"/>
    </location>
</feature>
<gene>
    <name evidence="5" type="ORF">RQX22_17430</name>
</gene>
<feature type="DNA-binding region" description="OmpR/PhoB-type" evidence="2">
    <location>
        <begin position="7"/>
        <end position="105"/>
    </location>
</feature>
<dbReference type="InterPro" id="IPR016032">
    <property type="entry name" value="Sig_transdc_resp-reg_C-effctor"/>
</dbReference>
<dbReference type="CDD" id="cd00383">
    <property type="entry name" value="trans_reg_C"/>
    <property type="match status" value="1"/>
</dbReference>
<accession>A0ABU3QBP4</accession>
<reference evidence="5 6" key="1">
    <citation type="submission" date="2023-05" db="EMBL/GenBank/DDBJ databases">
        <authorList>
            <person name="Guo Y."/>
        </authorList>
    </citation>
    <scope>NUCLEOTIDE SEQUENCE [LARGE SCALE GENOMIC DNA]</scope>
    <source>
        <strain evidence="5 6">GR2756</strain>
    </source>
</reference>
<dbReference type="SMART" id="SM00862">
    <property type="entry name" value="Trans_reg_C"/>
    <property type="match status" value="1"/>
</dbReference>
<feature type="transmembrane region" description="Helical" evidence="3">
    <location>
        <begin position="324"/>
        <end position="348"/>
    </location>
</feature>
<sequence>MSRYSSKTVHRFGDFVLDECEKQLWRGEQRIAISPRYFDALSLLVRNPDTLVTKDRFFAEVWSGLTVGDEALTQCIKTLRQALGDRHRDPDFIVTVPKYGYRFIAPVHAEAGLADSPSASRTSPQAGLSISFGPTLAGTLGGGAAGALGGLVYGLGAVDSGGNAASTLFVLMALTALVGLLGGLGISFGLAGASLVLRREWVFSIVGAALGGFLVGTGFNIIGADSLYLLLGHVPADFTGGIEGAVLGAALAMGARLGGGLAATGWRPALTAGAAGAAAGILISLAGGKLMGGSLGALTAAFDQSRLSFDAIGRLAGEPTFGPVAQMLAAGAEGFLFSLGVVGAILAWHRLRKTQS</sequence>
<feature type="transmembrane region" description="Helical" evidence="3">
    <location>
        <begin position="168"/>
        <end position="190"/>
    </location>
</feature>
<feature type="domain" description="OmpR/PhoB-type" evidence="4">
    <location>
        <begin position="7"/>
        <end position="105"/>
    </location>
</feature>
<protein>
    <submittedName>
        <fullName evidence="5">Transcriptional regulator</fullName>
    </submittedName>
</protein>
<evidence type="ECO:0000313" key="5">
    <source>
        <dbReference type="EMBL" id="MDT9600747.1"/>
    </source>
</evidence>
<dbReference type="PROSITE" id="PS51755">
    <property type="entry name" value="OMPR_PHOB"/>
    <property type="match status" value="1"/>
</dbReference>
<dbReference type="InterPro" id="IPR001867">
    <property type="entry name" value="OmpR/PhoB-type_DNA-bd"/>
</dbReference>
<dbReference type="EMBL" id="JAVUPU010000011">
    <property type="protein sequence ID" value="MDT9600747.1"/>
    <property type="molecule type" value="Genomic_DNA"/>
</dbReference>
<evidence type="ECO:0000256" key="1">
    <source>
        <dbReference type="ARBA" id="ARBA00023125"/>
    </source>
</evidence>
<dbReference type="RefSeq" id="WP_315728194.1">
    <property type="nucleotide sequence ID" value="NZ_JAVUPU010000011.1"/>
</dbReference>
<organism evidence="5 6">
    <name type="scientific">Sphingosinicella rhizophila</name>
    <dbReference type="NCBI Taxonomy" id="3050082"/>
    <lineage>
        <taxon>Bacteria</taxon>
        <taxon>Pseudomonadati</taxon>
        <taxon>Pseudomonadota</taxon>
        <taxon>Alphaproteobacteria</taxon>
        <taxon>Sphingomonadales</taxon>
        <taxon>Sphingosinicellaceae</taxon>
        <taxon>Sphingosinicella</taxon>
    </lineage>
</organism>
<keyword evidence="1 2" id="KW-0238">DNA-binding</keyword>
<feature type="transmembrane region" description="Helical" evidence="3">
    <location>
        <begin position="202"/>
        <end position="222"/>
    </location>
</feature>
<dbReference type="Proteomes" id="UP001259572">
    <property type="component" value="Unassembled WGS sequence"/>
</dbReference>
<evidence type="ECO:0000256" key="2">
    <source>
        <dbReference type="PROSITE-ProRule" id="PRU01091"/>
    </source>
</evidence>
<evidence type="ECO:0000313" key="6">
    <source>
        <dbReference type="Proteomes" id="UP001259572"/>
    </source>
</evidence>
<name>A0ABU3QBP4_9SPHN</name>
<evidence type="ECO:0000259" key="4">
    <source>
        <dbReference type="PROSITE" id="PS51755"/>
    </source>
</evidence>
<keyword evidence="3" id="KW-0812">Transmembrane</keyword>
<keyword evidence="3" id="KW-0472">Membrane</keyword>
<keyword evidence="6" id="KW-1185">Reference proteome</keyword>
<comment type="caution">
    <text evidence="5">The sequence shown here is derived from an EMBL/GenBank/DDBJ whole genome shotgun (WGS) entry which is preliminary data.</text>
</comment>
<evidence type="ECO:0000256" key="3">
    <source>
        <dbReference type="SAM" id="Phobius"/>
    </source>
</evidence>
<dbReference type="InterPro" id="IPR036388">
    <property type="entry name" value="WH-like_DNA-bd_sf"/>
</dbReference>
<proteinExistence type="predicted"/>